<feature type="domain" description="UBP-type" evidence="14">
    <location>
        <begin position="46"/>
        <end position="180"/>
    </location>
</feature>
<feature type="compositionally biased region" description="Polar residues" evidence="12">
    <location>
        <begin position="632"/>
        <end position="641"/>
    </location>
</feature>
<evidence type="ECO:0000256" key="11">
    <source>
        <dbReference type="RuleBase" id="RU366025"/>
    </source>
</evidence>
<feature type="compositionally biased region" description="Basic and acidic residues" evidence="12">
    <location>
        <begin position="402"/>
        <end position="413"/>
    </location>
</feature>
<evidence type="ECO:0000256" key="6">
    <source>
        <dbReference type="ARBA" id="ARBA00022786"/>
    </source>
</evidence>
<dbReference type="InterPro" id="IPR001607">
    <property type="entry name" value="Znf_UBP"/>
</dbReference>
<feature type="region of interest" description="Disordered" evidence="12">
    <location>
        <begin position="66"/>
        <end position="103"/>
    </location>
</feature>
<dbReference type="GO" id="GO:0008270">
    <property type="term" value="F:zinc ion binding"/>
    <property type="evidence" value="ECO:0007669"/>
    <property type="project" value="UniProtKB-KW"/>
</dbReference>
<keyword evidence="6 11" id="KW-0833">Ubl conjugation pathway</keyword>
<evidence type="ECO:0000259" key="13">
    <source>
        <dbReference type="PROSITE" id="PS50235"/>
    </source>
</evidence>
<dbReference type="InterPro" id="IPR013083">
    <property type="entry name" value="Znf_RING/FYVE/PHD"/>
</dbReference>
<evidence type="ECO:0000256" key="12">
    <source>
        <dbReference type="SAM" id="MobiDB-lite"/>
    </source>
</evidence>
<feature type="compositionally biased region" description="Low complexity" evidence="12">
    <location>
        <begin position="549"/>
        <end position="559"/>
    </location>
</feature>
<feature type="region of interest" description="Disordered" evidence="12">
    <location>
        <begin position="378"/>
        <end position="413"/>
    </location>
</feature>
<keyword evidence="8" id="KW-0862">Zinc</keyword>
<dbReference type="GO" id="GO:0016579">
    <property type="term" value="P:protein deubiquitination"/>
    <property type="evidence" value="ECO:0007669"/>
    <property type="project" value="InterPro"/>
</dbReference>
<dbReference type="OrthoDB" id="2020758at2759"/>
<dbReference type="Pfam" id="PF02148">
    <property type="entry name" value="zf-UBP"/>
    <property type="match status" value="1"/>
</dbReference>
<organism evidence="15 16">
    <name type="scientific">Lactuca sativa</name>
    <name type="common">Garden lettuce</name>
    <dbReference type="NCBI Taxonomy" id="4236"/>
    <lineage>
        <taxon>Eukaryota</taxon>
        <taxon>Viridiplantae</taxon>
        <taxon>Streptophyta</taxon>
        <taxon>Embryophyta</taxon>
        <taxon>Tracheophyta</taxon>
        <taxon>Spermatophyta</taxon>
        <taxon>Magnoliopsida</taxon>
        <taxon>eudicotyledons</taxon>
        <taxon>Gunneridae</taxon>
        <taxon>Pentapetalae</taxon>
        <taxon>asterids</taxon>
        <taxon>campanulids</taxon>
        <taxon>Asterales</taxon>
        <taxon>Asteraceae</taxon>
        <taxon>Cichorioideae</taxon>
        <taxon>Cichorieae</taxon>
        <taxon>Lactucinae</taxon>
        <taxon>Lactuca</taxon>
    </lineage>
</organism>
<dbReference type="Gene3D" id="3.30.40.10">
    <property type="entry name" value="Zinc/RING finger domain, C3HC4 (zinc finger)"/>
    <property type="match status" value="1"/>
</dbReference>
<dbReference type="InterPro" id="IPR050164">
    <property type="entry name" value="Peptidase_C19"/>
</dbReference>
<reference evidence="15 16" key="1">
    <citation type="journal article" date="2017" name="Nat. Commun.">
        <title>Genome assembly with in vitro proximity ligation data and whole-genome triplication in lettuce.</title>
        <authorList>
            <person name="Reyes-Chin-Wo S."/>
            <person name="Wang Z."/>
            <person name="Yang X."/>
            <person name="Kozik A."/>
            <person name="Arikit S."/>
            <person name="Song C."/>
            <person name="Xia L."/>
            <person name="Froenicke L."/>
            <person name="Lavelle D.O."/>
            <person name="Truco M.J."/>
            <person name="Xia R."/>
            <person name="Zhu S."/>
            <person name="Xu C."/>
            <person name="Xu H."/>
            <person name="Xu X."/>
            <person name="Cox K."/>
            <person name="Korf I."/>
            <person name="Meyers B.C."/>
            <person name="Michelmore R.W."/>
        </authorList>
    </citation>
    <scope>NUCLEOTIDE SEQUENCE [LARGE SCALE GENOMIC DNA]</scope>
    <source>
        <strain evidence="16">cv. Salinas</strain>
        <tissue evidence="15">Seedlings</tissue>
    </source>
</reference>
<dbReference type="SMART" id="SM00290">
    <property type="entry name" value="ZnF_UBP"/>
    <property type="match status" value="1"/>
</dbReference>
<feature type="region of interest" description="Disordered" evidence="12">
    <location>
        <begin position="1"/>
        <end position="30"/>
    </location>
</feature>
<accession>A0A9R1V5F9</accession>
<comment type="function">
    <text evidence="9">Recognizes and hydrolyzes the peptide bond at the C-terminal Gly of ubiquitin. Involved in the processing of poly-ubiquitin precursors as well as that of ubiquitinated proteins. Is involved in resistance to the arginine analog canavanine (CAN).</text>
</comment>
<dbReference type="GO" id="GO:0004843">
    <property type="term" value="F:cysteine-type deubiquitinase activity"/>
    <property type="evidence" value="ECO:0007669"/>
    <property type="project" value="UniProtKB-UniRule"/>
</dbReference>
<name>A0A9R1V5F9_LACSA</name>
<comment type="similarity">
    <text evidence="2 11">Belongs to the peptidase C19 family.</text>
</comment>
<dbReference type="SUPFAM" id="SSF57850">
    <property type="entry name" value="RING/U-box"/>
    <property type="match status" value="1"/>
</dbReference>
<feature type="compositionally biased region" description="Basic residues" evidence="12">
    <location>
        <begin position="390"/>
        <end position="401"/>
    </location>
</feature>
<dbReference type="EMBL" id="NBSK02000006">
    <property type="protein sequence ID" value="KAJ0200060.1"/>
    <property type="molecule type" value="Genomic_DNA"/>
</dbReference>
<keyword evidence="4" id="KW-0479">Metal-binding</keyword>
<dbReference type="CDD" id="cd02667">
    <property type="entry name" value="Peptidase_C19K"/>
    <property type="match status" value="1"/>
</dbReference>
<comment type="caution">
    <text evidence="15">The sequence shown here is derived from an EMBL/GenBank/DDBJ whole genome shotgun (WGS) entry which is preliminary data.</text>
</comment>
<evidence type="ECO:0000256" key="9">
    <source>
        <dbReference type="ARBA" id="ARBA00058678"/>
    </source>
</evidence>
<evidence type="ECO:0000256" key="3">
    <source>
        <dbReference type="ARBA" id="ARBA00022670"/>
    </source>
</evidence>
<evidence type="ECO:0000256" key="8">
    <source>
        <dbReference type="ARBA" id="ARBA00022833"/>
    </source>
</evidence>
<dbReference type="InterPro" id="IPR018200">
    <property type="entry name" value="USP_CS"/>
</dbReference>
<feature type="compositionally biased region" description="Basic residues" evidence="12">
    <location>
        <begin position="1"/>
        <end position="10"/>
    </location>
</feature>
<dbReference type="PROSITE" id="PS00972">
    <property type="entry name" value="USP_1"/>
    <property type="match status" value="1"/>
</dbReference>
<feature type="domain" description="USP" evidence="13">
    <location>
        <begin position="228"/>
        <end position="840"/>
    </location>
</feature>
<dbReference type="PANTHER" id="PTHR24006">
    <property type="entry name" value="UBIQUITIN CARBOXYL-TERMINAL HYDROLASE"/>
    <property type="match status" value="1"/>
</dbReference>
<dbReference type="Gene3D" id="3.90.70.10">
    <property type="entry name" value="Cysteine proteinases"/>
    <property type="match status" value="2"/>
</dbReference>
<dbReference type="InterPro" id="IPR038765">
    <property type="entry name" value="Papain-like_cys_pep_sf"/>
</dbReference>
<keyword evidence="7 11" id="KW-0378">Hydrolase</keyword>
<evidence type="ECO:0000313" key="16">
    <source>
        <dbReference type="Proteomes" id="UP000235145"/>
    </source>
</evidence>
<dbReference type="AlphaFoldDB" id="A0A9R1V5F9"/>
<gene>
    <name evidence="15" type="ORF">LSAT_V11C600322060</name>
</gene>
<sequence>MGKKLKKKTNRNAQKEKHFPTSSRNNISEKIPTMVVDGGTIEQEKRLCPHIETGINLDKVSSKITSLESPNCDDCREGVLDRRASKPRGKHNKKKGSGSTSDSKSIWVCLECGQFTCGGIGFPTVPHTHATRHSKQNHHPLAIQFANPNLRFCFPCNTLIPVQVSEENGEEKDAFSSVVKVLKTRPSSEKKTLDVEDVWFGNGSVITEVKSVNTEIIPENSGGFYMVKGLNNLGNTCFFNSILQNLLAMDKLRDHFMKLETPVGPLSVSIKKLFVKTDPSTIDKSIINPRPLFNSICTMASQFKGYQQQDSHELLRFLLDGLCNEECSKDKNVQKEHPTFVDALFGGQICSSVSCLECGHTSNVYEPYLDLSLPLPTKKSTSKKMPLVSKSKKPNTPPKRREKIETKVHKASDPATREDIMEKISGITITESGIPLDDCNGNSNSSDISSWLDYLEPTKASSDSWLDYLDPCSSNDHDMVSRNGIQDSGDGNEHIWEDLDEAPRVQESEILLLPYKELTSTSNGNEIAEEASDFDGFGGLFDEPEVEVVSGPSVKNNSDSDSDELDNSDCQVSVDKCLAYFTTTEILSKTDHAWQCEQCTKALLEQRTRLKNKTNGIGIGIPSDSGIEHSFLNGNGSPSIPSDSGVEDSVSNGVGNGNGNRNGNGVPSEMEERGSEENGGNSGLSSHHQSSVTDSNGHDSNGVEDEVDSSSVKVIRDASKRILISKVPPILTIHLKRLSQDARGRLSKLNGHVDFKDTIDLEPYMDPSCCKEKGRERYQYGLIGVVEHSGSARGGHYVAYVRGGLKDDWVWYHASDAHVRQVSLEDVFACEAYILFYEKM</sequence>
<feature type="compositionally biased region" description="Basic residues" evidence="12">
    <location>
        <begin position="85"/>
        <end position="96"/>
    </location>
</feature>
<dbReference type="PROSITE" id="PS00973">
    <property type="entry name" value="USP_2"/>
    <property type="match status" value="1"/>
</dbReference>
<feature type="region of interest" description="Disordered" evidence="12">
    <location>
        <begin position="549"/>
        <end position="568"/>
    </location>
</feature>
<dbReference type="Pfam" id="PF00443">
    <property type="entry name" value="UCH"/>
    <property type="match status" value="1"/>
</dbReference>
<dbReference type="EC" id="3.4.19.12" evidence="11"/>
<evidence type="ECO:0000256" key="7">
    <source>
        <dbReference type="ARBA" id="ARBA00022801"/>
    </source>
</evidence>
<evidence type="ECO:0000256" key="4">
    <source>
        <dbReference type="ARBA" id="ARBA00022723"/>
    </source>
</evidence>
<evidence type="ECO:0000256" key="2">
    <source>
        <dbReference type="ARBA" id="ARBA00009085"/>
    </source>
</evidence>
<dbReference type="PROSITE" id="PS50235">
    <property type="entry name" value="USP_3"/>
    <property type="match status" value="1"/>
</dbReference>
<proteinExistence type="inferred from homology"/>
<evidence type="ECO:0000256" key="5">
    <source>
        <dbReference type="ARBA" id="ARBA00022771"/>
    </source>
</evidence>
<keyword evidence="11" id="KW-0788">Thiol protease</keyword>
<dbReference type="FunFam" id="3.30.40.10:FF:000900">
    <property type="entry name" value="Ubiquitinyl hydrolase 1"/>
    <property type="match status" value="1"/>
</dbReference>
<feature type="compositionally biased region" description="Basic and acidic residues" evidence="12">
    <location>
        <begin position="73"/>
        <end position="84"/>
    </location>
</feature>
<comment type="catalytic activity">
    <reaction evidence="1 11">
        <text>Thiol-dependent hydrolysis of ester, thioester, amide, peptide and isopeptide bonds formed by the C-terminal Gly of ubiquitin (a 76-residue protein attached to proteins as an intracellular targeting signal).</text>
        <dbReference type="EC" id="3.4.19.12"/>
    </reaction>
</comment>
<keyword evidence="5 10" id="KW-0863">Zinc-finger</keyword>
<keyword evidence="16" id="KW-1185">Reference proteome</keyword>
<dbReference type="SUPFAM" id="SSF54001">
    <property type="entry name" value="Cysteine proteinases"/>
    <property type="match status" value="1"/>
</dbReference>
<feature type="region of interest" description="Disordered" evidence="12">
    <location>
        <begin position="628"/>
        <end position="711"/>
    </location>
</feature>
<dbReference type="PROSITE" id="PS50271">
    <property type="entry name" value="ZF_UBP"/>
    <property type="match status" value="1"/>
</dbReference>
<evidence type="ECO:0000256" key="10">
    <source>
        <dbReference type="PROSITE-ProRule" id="PRU00502"/>
    </source>
</evidence>
<evidence type="ECO:0000259" key="14">
    <source>
        <dbReference type="PROSITE" id="PS50271"/>
    </source>
</evidence>
<dbReference type="GO" id="GO:0006508">
    <property type="term" value="P:proteolysis"/>
    <property type="evidence" value="ECO:0007669"/>
    <property type="project" value="UniProtKB-KW"/>
</dbReference>
<dbReference type="InterPro" id="IPR001394">
    <property type="entry name" value="Peptidase_C19_UCH"/>
</dbReference>
<dbReference type="Proteomes" id="UP000235145">
    <property type="component" value="Unassembled WGS sequence"/>
</dbReference>
<protein>
    <recommendedName>
        <fullName evidence="11">Ubiquitin carboxyl-terminal hydrolase</fullName>
        <ecNumber evidence="11">3.4.19.12</ecNumber>
    </recommendedName>
</protein>
<dbReference type="PANTHER" id="PTHR24006:SF781">
    <property type="entry name" value="LD34905P"/>
    <property type="match status" value="1"/>
</dbReference>
<keyword evidence="3 11" id="KW-0645">Protease</keyword>
<evidence type="ECO:0000313" key="15">
    <source>
        <dbReference type="EMBL" id="KAJ0200060.1"/>
    </source>
</evidence>
<dbReference type="InterPro" id="IPR028889">
    <property type="entry name" value="USP"/>
</dbReference>
<evidence type="ECO:0000256" key="1">
    <source>
        <dbReference type="ARBA" id="ARBA00000707"/>
    </source>
</evidence>
<feature type="compositionally biased region" description="Low complexity" evidence="12">
    <location>
        <begin position="642"/>
        <end position="653"/>
    </location>
</feature>